<protein>
    <submittedName>
        <fullName evidence="2">Uncharacterized protein</fullName>
    </submittedName>
</protein>
<dbReference type="EMBL" id="BGZK01000439">
    <property type="protein sequence ID" value="GBP43629.1"/>
    <property type="molecule type" value="Genomic_DNA"/>
</dbReference>
<feature type="compositionally biased region" description="Polar residues" evidence="1">
    <location>
        <begin position="108"/>
        <end position="138"/>
    </location>
</feature>
<feature type="compositionally biased region" description="Basic and acidic residues" evidence="1">
    <location>
        <begin position="96"/>
        <end position="107"/>
    </location>
</feature>
<keyword evidence="3" id="KW-1185">Reference proteome</keyword>
<dbReference type="AlphaFoldDB" id="A0A4C1VZF3"/>
<dbReference type="OrthoDB" id="6059368at2759"/>
<proteinExistence type="predicted"/>
<name>A0A4C1VZF3_EUMVA</name>
<evidence type="ECO:0000313" key="2">
    <source>
        <dbReference type="EMBL" id="GBP43629.1"/>
    </source>
</evidence>
<feature type="region of interest" description="Disordered" evidence="1">
    <location>
        <begin position="96"/>
        <end position="138"/>
    </location>
</feature>
<reference evidence="2 3" key="1">
    <citation type="journal article" date="2019" name="Commun. Biol.">
        <title>The bagworm genome reveals a unique fibroin gene that provides high tensile strength.</title>
        <authorList>
            <person name="Kono N."/>
            <person name="Nakamura H."/>
            <person name="Ohtoshi R."/>
            <person name="Tomita M."/>
            <person name="Numata K."/>
            <person name="Arakawa K."/>
        </authorList>
    </citation>
    <scope>NUCLEOTIDE SEQUENCE [LARGE SCALE GENOMIC DNA]</scope>
</reference>
<comment type="caution">
    <text evidence="2">The sequence shown here is derived from an EMBL/GenBank/DDBJ whole genome shotgun (WGS) entry which is preliminary data.</text>
</comment>
<evidence type="ECO:0000256" key="1">
    <source>
        <dbReference type="SAM" id="MobiDB-lite"/>
    </source>
</evidence>
<gene>
    <name evidence="2" type="ORF">EVAR_32195_1</name>
</gene>
<organism evidence="2 3">
    <name type="scientific">Eumeta variegata</name>
    <name type="common">Bagworm moth</name>
    <name type="synonym">Eumeta japonica</name>
    <dbReference type="NCBI Taxonomy" id="151549"/>
    <lineage>
        <taxon>Eukaryota</taxon>
        <taxon>Metazoa</taxon>
        <taxon>Ecdysozoa</taxon>
        <taxon>Arthropoda</taxon>
        <taxon>Hexapoda</taxon>
        <taxon>Insecta</taxon>
        <taxon>Pterygota</taxon>
        <taxon>Neoptera</taxon>
        <taxon>Endopterygota</taxon>
        <taxon>Lepidoptera</taxon>
        <taxon>Glossata</taxon>
        <taxon>Ditrysia</taxon>
        <taxon>Tineoidea</taxon>
        <taxon>Psychidae</taxon>
        <taxon>Oiketicinae</taxon>
        <taxon>Eumeta</taxon>
    </lineage>
</organism>
<accession>A0A4C1VZF3</accession>
<dbReference type="Proteomes" id="UP000299102">
    <property type="component" value="Unassembled WGS sequence"/>
</dbReference>
<evidence type="ECO:0000313" key="3">
    <source>
        <dbReference type="Proteomes" id="UP000299102"/>
    </source>
</evidence>
<sequence length="138" mass="15368">MQVRVEGGGAAPAPGTAPAEMINHEATLSAPDRNELFCSRGRGRGASDGAACALNKHDIFKTFLAIRKALQEKLEQERRKGKIVFLKYDKLVVKENESTKEKRKREISSSPHSSDLQLKNQQTSMPIKVNRTNTFDLM</sequence>